<organism evidence="2 3">
    <name type="scientific">Rhynchosporium graminicola</name>
    <dbReference type="NCBI Taxonomy" id="2792576"/>
    <lineage>
        <taxon>Eukaryota</taxon>
        <taxon>Fungi</taxon>
        <taxon>Dikarya</taxon>
        <taxon>Ascomycota</taxon>
        <taxon>Pezizomycotina</taxon>
        <taxon>Leotiomycetes</taxon>
        <taxon>Helotiales</taxon>
        <taxon>Ploettnerulaceae</taxon>
        <taxon>Rhynchosporium</taxon>
    </lineage>
</organism>
<dbReference type="InParanoid" id="A0A1E1KXH0"/>
<evidence type="ECO:0000313" key="3">
    <source>
        <dbReference type="Proteomes" id="UP000178129"/>
    </source>
</evidence>
<reference evidence="3" key="1">
    <citation type="submission" date="2016-03" db="EMBL/GenBank/DDBJ databases">
        <authorList>
            <person name="Ploux O."/>
        </authorList>
    </citation>
    <scope>NUCLEOTIDE SEQUENCE [LARGE SCALE GENOMIC DNA]</scope>
    <source>
        <strain evidence="3">UK7</strain>
    </source>
</reference>
<dbReference type="EMBL" id="FJUW01000026">
    <property type="protein sequence ID" value="CZT02921.1"/>
    <property type="molecule type" value="Genomic_DNA"/>
</dbReference>
<keyword evidence="3" id="KW-1185">Reference proteome</keyword>
<protein>
    <submittedName>
        <fullName evidence="2">Uncharacterized protein</fullName>
    </submittedName>
</protein>
<dbReference type="AlphaFoldDB" id="A0A1E1KXH0"/>
<evidence type="ECO:0000256" key="1">
    <source>
        <dbReference type="SAM" id="MobiDB-lite"/>
    </source>
</evidence>
<sequence length="499" mass="56985">MSSQWRLDPMEAFPVSAKDSKIYDNDEEEIVTAAKTLLALKHSGQSSASSTAITTPSNARNLTRYTGYGDFCFGRKPLSGTPSCPKISGYTIYTDEEAIGLRLESSYHLVSETGEFERTGSFLFLNLPLDVRLQILGLLVAPLFKYNSNTKKHILRLKIENDDPDILASYFDGGLEANLAGIARITLVNGNMLFHGPRSWHEREIIYKCLEREFHRDSQPHPERSYPYRCNAQVEMLRLDPSRIDTDWLMIEHVRQLSNVSTQFRHELGSVIWTSIHLEIDGSDYSATSQSFFAFLKERPAIHRSIKSIHIKLNCIDQGYYSLAHISRWCEYLNGKVELASLSIDLIAERKDLEHLVLGGGPLSHLLSVRNLTVTSEFKFMAYVCETKLTRVGALYEENRTDYVHYLMGLQRRFREPIRQVLMPNTIRQSRLATKNMEEYRKARNTRHSSGRRSGAPVLPATEENGFTTVYNDLFWFRNPPGYIDRLRAAIRLEGAVGT</sequence>
<feature type="region of interest" description="Disordered" evidence="1">
    <location>
        <begin position="437"/>
        <end position="459"/>
    </location>
</feature>
<proteinExistence type="predicted"/>
<gene>
    <name evidence="2" type="ORF">RCO7_06001</name>
</gene>
<comment type="caution">
    <text evidence="2">The sequence shown here is derived from an EMBL/GenBank/DDBJ whole genome shotgun (WGS) entry which is preliminary data.</text>
</comment>
<name>A0A1E1KXH0_9HELO</name>
<evidence type="ECO:0000313" key="2">
    <source>
        <dbReference type="EMBL" id="CZT02921.1"/>
    </source>
</evidence>
<accession>A0A1E1KXH0</accession>
<dbReference type="Proteomes" id="UP000178129">
    <property type="component" value="Unassembled WGS sequence"/>
</dbReference>